<protein>
    <submittedName>
        <fullName evidence="1">Uncharacterized protein</fullName>
    </submittedName>
</protein>
<dbReference type="EMBL" id="ACJN02000005">
    <property type="protein sequence ID" value="EFI32815.1"/>
    <property type="molecule type" value="Genomic_DNA"/>
</dbReference>
<dbReference type="RefSeq" id="WP_008871897.1">
    <property type="nucleotide sequence ID" value="NZ_ACJN02000005.1"/>
</dbReference>
<comment type="caution">
    <text evidence="1">The sequence shown here is derived from an EMBL/GenBank/DDBJ whole genome shotgun (WGS) entry which is preliminary data.</text>
</comment>
<dbReference type="AlphaFoldDB" id="D6SV59"/>
<dbReference type="Proteomes" id="UP000005496">
    <property type="component" value="Unassembled WGS sequence"/>
</dbReference>
<evidence type="ECO:0000313" key="1">
    <source>
        <dbReference type="EMBL" id="EFI32815.1"/>
    </source>
</evidence>
<proteinExistence type="predicted"/>
<reference evidence="1" key="1">
    <citation type="submission" date="2010-05" db="EMBL/GenBank/DDBJ databases">
        <title>The draft genome of Desulfonatronospira thiodismutans ASO3-1.</title>
        <authorList>
            <consortium name="US DOE Joint Genome Institute (JGI-PGF)"/>
            <person name="Lucas S."/>
            <person name="Copeland A."/>
            <person name="Lapidus A."/>
            <person name="Cheng J.-F."/>
            <person name="Bruce D."/>
            <person name="Goodwin L."/>
            <person name="Pitluck S."/>
            <person name="Chertkov O."/>
            <person name="Brettin T."/>
            <person name="Detter J.C."/>
            <person name="Han C."/>
            <person name="Land M.L."/>
            <person name="Hauser L."/>
            <person name="Kyrpides N."/>
            <person name="Mikhailova N."/>
            <person name="Muyzer G."/>
            <person name="Woyke T."/>
        </authorList>
    </citation>
    <scope>NUCLEOTIDE SEQUENCE [LARGE SCALE GENOMIC DNA]</scope>
    <source>
        <strain evidence="1">ASO3-1</strain>
    </source>
</reference>
<name>D6SV59_9BACT</name>
<gene>
    <name evidence="1" type="ORF">Dthio_PD0117</name>
</gene>
<accession>D6SV59</accession>
<evidence type="ECO:0000313" key="2">
    <source>
        <dbReference type="Proteomes" id="UP000005496"/>
    </source>
</evidence>
<organism evidence="1 2">
    <name type="scientific">Desulfonatronospira thiodismutans ASO3-1</name>
    <dbReference type="NCBI Taxonomy" id="555779"/>
    <lineage>
        <taxon>Bacteria</taxon>
        <taxon>Pseudomonadati</taxon>
        <taxon>Thermodesulfobacteriota</taxon>
        <taxon>Desulfovibrionia</taxon>
        <taxon>Desulfovibrionales</taxon>
        <taxon>Desulfonatronovibrionaceae</taxon>
        <taxon>Desulfonatronospira</taxon>
    </lineage>
</organism>
<sequence>MSITLNQTLLTKRFEGHFVFSDEYPKQIRKRINQGLSTLKKYPNLEEAKEEIVKLNHKPVTIMDRTFTPMEGLTGFINELQACYEHYHENTGALRMLWNALTGKTPWIYPDYEVGKGCKPGY</sequence>
<dbReference type="OrthoDB" id="7140179at2"/>
<keyword evidence="2" id="KW-1185">Reference proteome</keyword>